<name>B4NVI3_DROSI</name>
<dbReference type="AlphaFoldDB" id="B4NVI3"/>
<dbReference type="EMBL" id="CH988212">
    <property type="protein sequence ID" value="EDX16070.1"/>
    <property type="molecule type" value="Genomic_DNA"/>
</dbReference>
<accession>B4NVI3</accession>
<dbReference type="HOGENOM" id="CLU_2308953_0_0_1"/>
<protein>
    <submittedName>
        <fullName evidence="1">GD12924</fullName>
    </submittedName>
</protein>
<keyword evidence="2" id="KW-1185">Reference proteome</keyword>
<dbReference type="Proteomes" id="UP000000304">
    <property type="component" value="Unassembled WGS sequence"/>
</dbReference>
<evidence type="ECO:0000313" key="2">
    <source>
        <dbReference type="Proteomes" id="UP000000304"/>
    </source>
</evidence>
<sequence>MITPQNPIGIFRGPCFSPAPWVATGACAKDLTTMTCPLYGHKLESAPCSPPYRCQDSNNGSGPWMQEAMVLSLAQKSTAATVAAAAGNVYLQSPNAVLPS</sequence>
<evidence type="ECO:0000313" key="1">
    <source>
        <dbReference type="EMBL" id="EDX16070.1"/>
    </source>
</evidence>
<proteinExistence type="predicted"/>
<reference evidence="1 2" key="1">
    <citation type="journal article" date="2007" name="Nature">
        <title>Evolution of genes and genomes on the Drosophila phylogeny.</title>
        <authorList>
            <consortium name="Drosophila 12 Genomes Consortium"/>
            <person name="Clark A.G."/>
            <person name="Eisen M.B."/>
            <person name="Smith D.R."/>
            <person name="Bergman C.M."/>
            <person name="Oliver B."/>
            <person name="Markow T.A."/>
            <person name="Kaufman T.C."/>
            <person name="Kellis M."/>
            <person name="Gelbart W."/>
            <person name="Iyer V.N."/>
            <person name="Pollard D.A."/>
            <person name="Sackton T.B."/>
            <person name="Larracuente A.M."/>
            <person name="Singh N.D."/>
            <person name="Abad J.P."/>
            <person name="Abt D.N."/>
            <person name="Adryan B."/>
            <person name="Aguade M."/>
            <person name="Akashi H."/>
            <person name="Anderson W.W."/>
            <person name="Aquadro C.F."/>
            <person name="Ardell D.H."/>
            <person name="Arguello R."/>
            <person name="Artieri C.G."/>
            <person name="Barbash D.A."/>
            <person name="Barker D."/>
            <person name="Barsanti P."/>
            <person name="Batterham P."/>
            <person name="Batzoglou S."/>
            <person name="Begun D."/>
            <person name="Bhutkar A."/>
            <person name="Blanco E."/>
            <person name="Bosak S.A."/>
            <person name="Bradley R.K."/>
            <person name="Brand A.D."/>
            <person name="Brent M.R."/>
            <person name="Brooks A.N."/>
            <person name="Brown R.H."/>
            <person name="Butlin R.K."/>
            <person name="Caggese C."/>
            <person name="Calvi B.R."/>
            <person name="Bernardo de Carvalho A."/>
            <person name="Caspi A."/>
            <person name="Castrezana S."/>
            <person name="Celniker S.E."/>
            <person name="Chang J.L."/>
            <person name="Chapple C."/>
            <person name="Chatterji S."/>
            <person name="Chinwalla A."/>
            <person name="Civetta A."/>
            <person name="Clifton S.W."/>
            <person name="Comeron J.M."/>
            <person name="Costello J.C."/>
            <person name="Coyne J.A."/>
            <person name="Daub J."/>
            <person name="David R.G."/>
            <person name="Delcher A.L."/>
            <person name="Delehaunty K."/>
            <person name="Do C.B."/>
            <person name="Ebling H."/>
            <person name="Edwards K."/>
            <person name="Eickbush T."/>
            <person name="Evans J.D."/>
            <person name="Filipski A."/>
            <person name="Findeiss S."/>
            <person name="Freyhult E."/>
            <person name="Fulton L."/>
            <person name="Fulton R."/>
            <person name="Garcia A.C."/>
            <person name="Gardiner A."/>
            <person name="Garfield D.A."/>
            <person name="Garvin B.E."/>
            <person name="Gibson G."/>
            <person name="Gilbert D."/>
            <person name="Gnerre S."/>
            <person name="Godfrey J."/>
            <person name="Good R."/>
            <person name="Gotea V."/>
            <person name="Gravely B."/>
            <person name="Greenberg A.J."/>
            <person name="Griffiths-Jones S."/>
            <person name="Gross S."/>
            <person name="Guigo R."/>
            <person name="Gustafson E.A."/>
            <person name="Haerty W."/>
            <person name="Hahn M.W."/>
            <person name="Halligan D.L."/>
            <person name="Halpern A.L."/>
            <person name="Halter G.M."/>
            <person name="Han M.V."/>
            <person name="Heger A."/>
            <person name="Hillier L."/>
            <person name="Hinrichs A.S."/>
            <person name="Holmes I."/>
            <person name="Hoskins R.A."/>
            <person name="Hubisz M.J."/>
            <person name="Hultmark D."/>
            <person name="Huntley M.A."/>
            <person name="Jaffe D.B."/>
            <person name="Jagadeeshan S."/>
            <person name="Jeck W.R."/>
            <person name="Johnson J."/>
            <person name="Jones C.D."/>
            <person name="Jordan W.C."/>
            <person name="Karpen G.H."/>
            <person name="Kataoka E."/>
            <person name="Keightley P.D."/>
            <person name="Kheradpour P."/>
            <person name="Kirkness E.F."/>
            <person name="Koerich L.B."/>
            <person name="Kristiansen K."/>
            <person name="Kudrna D."/>
            <person name="Kulathinal R.J."/>
            <person name="Kumar S."/>
            <person name="Kwok R."/>
            <person name="Lander E."/>
            <person name="Langley C.H."/>
            <person name="Lapoint R."/>
            <person name="Lazzaro B.P."/>
            <person name="Lee S.J."/>
            <person name="Levesque L."/>
            <person name="Li R."/>
            <person name="Lin C.F."/>
            <person name="Lin M.F."/>
            <person name="Lindblad-Toh K."/>
            <person name="Llopart A."/>
            <person name="Long M."/>
            <person name="Low L."/>
            <person name="Lozovsky E."/>
            <person name="Lu J."/>
            <person name="Luo M."/>
            <person name="Machado C.A."/>
            <person name="Makalowski W."/>
            <person name="Marzo M."/>
            <person name="Matsuda M."/>
            <person name="Matzkin L."/>
            <person name="McAllister B."/>
            <person name="McBride C.S."/>
            <person name="McKernan B."/>
            <person name="McKernan K."/>
            <person name="Mendez-Lago M."/>
            <person name="Minx P."/>
            <person name="Mollenhauer M.U."/>
            <person name="Montooth K."/>
            <person name="Mount S.M."/>
            <person name="Mu X."/>
            <person name="Myers E."/>
            <person name="Negre B."/>
            <person name="Newfeld S."/>
            <person name="Nielsen R."/>
            <person name="Noor M.A."/>
            <person name="O'Grady P."/>
            <person name="Pachter L."/>
            <person name="Papaceit M."/>
            <person name="Parisi M.J."/>
            <person name="Parisi M."/>
            <person name="Parts L."/>
            <person name="Pedersen J.S."/>
            <person name="Pesole G."/>
            <person name="Phillippy A.M."/>
            <person name="Ponting C.P."/>
            <person name="Pop M."/>
            <person name="Porcelli D."/>
            <person name="Powell J.R."/>
            <person name="Prohaska S."/>
            <person name="Pruitt K."/>
            <person name="Puig M."/>
            <person name="Quesneville H."/>
            <person name="Ram K.R."/>
            <person name="Rand D."/>
            <person name="Rasmussen M.D."/>
            <person name="Reed L.K."/>
            <person name="Reenan R."/>
            <person name="Reily A."/>
            <person name="Remington K.A."/>
            <person name="Rieger T.T."/>
            <person name="Ritchie M.G."/>
            <person name="Robin C."/>
            <person name="Rogers Y.H."/>
            <person name="Rohde C."/>
            <person name="Rozas J."/>
            <person name="Rubenfield M.J."/>
            <person name="Ruiz A."/>
            <person name="Russo S."/>
            <person name="Salzberg S.L."/>
            <person name="Sanchez-Gracia A."/>
            <person name="Saranga D.J."/>
            <person name="Sato H."/>
            <person name="Schaeffer S.W."/>
            <person name="Schatz M.C."/>
            <person name="Schlenke T."/>
            <person name="Schwartz R."/>
            <person name="Segarra C."/>
            <person name="Singh R.S."/>
            <person name="Sirot L."/>
            <person name="Sirota M."/>
            <person name="Sisneros N.B."/>
            <person name="Smith C.D."/>
            <person name="Smith T.F."/>
            <person name="Spieth J."/>
            <person name="Stage D.E."/>
            <person name="Stark A."/>
            <person name="Stephan W."/>
            <person name="Strausberg R.L."/>
            <person name="Strempel S."/>
            <person name="Sturgill D."/>
            <person name="Sutton G."/>
            <person name="Sutton G.G."/>
            <person name="Tao W."/>
            <person name="Teichmann S."/>
            <person name="Tobari Y.N."/>
            <person name="Tomimura Y."/>
            <person name="Tsolas J.M."/>
            <person name="Valente V.L."/>
            <person name="Venter E."/>
            <person name="Venter J.C."/>
            <person name="Vicario S."/>
            <person name="Vieira F.G."/>
            <person name="Vilella A.J."/>
            <person name="Villasante A."/>
            <person name="Walenz B."/>
            <person name="Wang J."/>
            <person name="Wasserman M."/>
            <person name="Watts T."/>
            <person name="Wilson D."/>
            <person name="Wilson R.K."/>
            <person name="Wing R.A."/>
            <person name="Wolfner M.F."/>
            <person name="Wong A."/>
            <person name="Wong G.K."/>
            <person name="Wu C.I."/>
            <person name="Wu G."/>
            <person name="Yamamoto D."/>
            <person name="Yang H.P."/>
            <person name="Yang S.P."/>
            <person name="Yorke J.A."/>
            <person name="Yoshida K."/>
            <person name="Zdobnov E."/>
            <person name="Zhang P."/>
            <person name="Zhang Y."/>
            <person name="Zimin A.V."/>
            <person name="Baldwin J."/>
            <person name="Abdouelleil A."/>
            <person name="Abdulkadir J."/>
            <person name="Abebe A."/>
            <person name="Abera B."/>
            <person name="Abreu J."/>
            <person name="Acer S.C."/>
            <person name="Aftuck L."/>
            <person name="Alexander A."/>
            <person name="An P."/>
            <person name="Anderson E."/>
            <person name="Anderson S."/>
            <person name="Arachi H."/>
            <person name="Azer M."/>
            <person name="Bachantsang P."/>
            <person name="Barry A."/>
            <person name="Bayul T."/>
            <person name="Berlin A."/>
            <person name="Bessette D."/>
            <person name="Bloom T."/>
            <person name="Blye J."/>
            <person name="Boguslavskiy L."/>
            <person name="Bonnet C."/>
            <person name="Boukhgalter B."/>
            <person name="Bourzgui I."/>
            <person name="Brown A."/>
            <person name="Cahill P."/>
            <person name="Channer S."/>
            <person name="Cheshatsang Y."/>
            <person name="Chuda L."/>
            <person name="Citroen M."/>
            <person name="Collymore A."/>
            <person name="Cooke P."/>
            <person name="Costello M."/>
            <person name="D'Aco K."/>
            <person name="Daza R."/>
            <person name="De Haan G."/>
            <person name="DeGray S."/>
            <person name="DeMaso C."/>
            <person name="Dhargay N."/>
            <person name="Dooley K."/>
            <person name="Dooley E."/>
            <person name="Doricent M."/>
            <person name="Dorje P."/>
            <person name="Dorjee K."/>
            <person name="Dupes A."/>
            <person name="Elong R."/>
            <person name="Falk J."/>
            <person name="Farina A."/>
            <person name="Faro S."/>
            <person name="Ferguson D."/>
            <person name="Fisher S."/>
            <person name="Foley C.D."/>
            <person name="Franke A."/>
            <person name="Friedrich D."/>
            <person name="Gadbois L."/>
            <person name="Gearin G."/>
            <person name="Gearin C.R."/>
            <person name="Giannoukos G."/>
            <person name="Goode T."/>
            <person name="Graham J."/>
            <person name="Grandbois E."/>
            <person name="Grewal S."/>
            <person name="Gyaltsen K."/>
            <person name="Hafez N."/>
            <person name="Hagos B."/>
            <person name="Hall J."/>
            <person name="Henson C."/>
            <person name="Hollinger A."/>
            <person name="Honan T."/>
            <person name="Huard M.D."/>
            <person name="Hughes L."/>
            <person name="Hurhula B."/>
            <person name="Husby M.E."/>
            <person name="Kamat A."/>
            <person name="Kanga B."/>
            <person name="Kashin S."/>
            <person name="Khazanovich D."/>
            <person name="Kisner P."/>
            <person name="Lance K."/>
            <person name="Lara M."/>
            <person name="Lee W."/>
            <person name="Lennon N."/>
            <person name="Letendre F."/>
            <person name="LeVine R."/>
            <person name="Lipovsky A."/>
            <person name="Liu X."/>
            <person name="Liu J."/>
            <person name="Liu S."/>
            <person name="Lokyitsang T."/>
            <person name="Lokyitsang Y."/>
            <person name="Lubonja R."/>
            <person name="Lui A."/>
            <person name="MacDonald P."/>
            <person name="Magnisalis V."/>
            <person name="Maru K."/>
            <person name="Matthews C."/>
            <person name="McCusker W."/>
            <person name="McDonough S."/>
            <person name="Mehta T."/>
            <person name="Meldrim J."/>
            <person name="Meneus L."/>
            <person name="Mihai O."/>
            <person name="Mihalev A."/>
            <person name="Mihova T."/>
            <person name="Mittelman R."/>
            <person name="Mlenga V."/>
            <person name="Montmayeur A."/>
            <person name="Mulrain L."/>
            <person name="Navidi A."/>
            <person name="Naylor J."/>
            <person name="Negash T."/>
            <person name="Nguyen T."/>
            <person name="Nguyen N."/>
            <person name="Nicol R."/>
            <person name="Norbu C."/>
            <person name="Norbu N."/>
            <person name="Novod N."/>
            <person name="O'Neill B."/>
            <person name="Osman S."/>
            <person name="Markiewicz E."/>
            <person name="Oyono O.L."/>
            <person name="Patti C."/>
            <person name="Phunkhang P."/>
            <person name="Pierre F."/>
            <person name="Priest M."/>
            <person name="Raghuraman S."/>
            <person name="Rege F."/>
            <person name="Reyes R."/>
            <person name="Rise C."/>
            <person name="Rogov P."/>
            <person name="Ross K."/>
            <person name="Ryan E."/>
            <person name="Settipalli S."/>
            <person name="Shea T."/>
            <person name="Sherpa N."/>
            <person name="Shi L."/>
            <person name="Shih D."/>
            <person name="Sparrow T."/>
            <person name="Spaulding J."/>
            <person name="Stalker J."/>
            <person name="Stange-Thomann N."/>
            <person name="Stavropoulos S."/>
            <person name="Stone C."/>
            <person name="Strader C."/>
            <person name="Tesfaye S."/>
            <person name="Thomson T."/>
            <person name="Thoulutsang Y."/>
            <person name="Thoulutsang D."/>
            <person name="Topham K."/>
            <person name="Topping I."/>
            <person name="Tsamla T."/>
            <person name="Vassiliev H."/>
            <person name="Vo A."/>
            <person name="Wangchuk T."/>
            <person name="Wangdi T."/>
            <person name="Weiand M."/>
            <person name="Wilkinson J."/>
            <person name="Wilson A."/>
            <person name="Yadav S."/>
            <person name="Young G."/>
            <person name="Yu Q."/>
            <person name="Zembek L."/>
            <person name="Zhong D."/>
            <person name="Zimmer A."/>
            <person name="Zwirko Z."/>
            <person name="Jaffe D.B."/>
            <person name="Alvarez P."/>
            <person name="Brockman W."/>
            <person name="Butler J."/>
            <person name="Chin C."/>
            <person name="Gnerre S."/>
            <person name="Grabherr M."/>
            <person name="Kleber M."/>
            <person name="Mauceli E."/>
            <person name="MacCallum I."/>
        </authorList>
    </citation>
    <scope>NUCLEOTIDE SEQUENCE [LARGE SCALE GENOMIC DNA]</scope>
    <source>
        <strain evidence="2">white501</strain>
    </source>
</reference>
<organism evidence="1 2">
    <name type="scientific">Drosophila simulans</name>
    <name type="common">Fruit fly</name>
    <dbReference type="NCBI Taxonomy" id="7240"/>
    <lineage>
        <taxon>Eukaryota</taxon>
        <taxon>Metazoa</taxon>
        <taxon>Ecdysozoa</taxon>
        <taxon>Arthropoda</taxon>
        <taxon>Hexapoda</taxon>
        <taxon>Insecta</taxon>
        <taxon>Pterygota</taxon>
        <taxon>Neoptera</taxon>
        <taxon>Endopterygota</taxon>
        <taxon>Diptera</taxon>
        <taxon>Brachycera</taxon>
        <taxon>Muscomorpha</taxon>
        <taxon>Ephydroidea</taxon>
        <taxon>Drosophilidae</taxon>
        <taxon>Drosophila</taxon>
        <taxon>Sophophora</taxon>
    </lineage>
</organism>
<gene>
    <name evidence="1" type="primary">Dsim\GD12924</name>
    <name evidence="1" type="ORF">Dsim_GD12924</name>
</gene>